<name>L8P010_STRVR</name>
<evidence type="ECO:0000313" key="2">
    <source>
        <dbReference type="Proteomes" id="UP000011205"/>
    </source>
</evidence>
<dbReference type="PATRIC" id="fig|1160705.3.peg.8020"/>
<organism evidence="1 2">
    <name type="scientific">Streptomyces viridochromogenes Tue57</name>
    <dbReference type="NCBI Taxonomy" id="1160705"/>
    <lineage>
        <taxon>Bacteria</taxon>
        <taxon>Bacillati</taxon>
        <taxon>Actinomycetota</taxon>
        <taxon>Actinomycetes</taxon>
        <taxon>Kitasatosporales</taxon>
        <taxon>Streptomycetaceae</taxon>
        <taxon>Streptomyces</taxon>
    </lineage>
</organism>
<reference evidence="1 2" key="1">
    <citation type="journal article" date="2013" name="Genome Announc.">
        <title>Draft Genome Sequence of Streptomyces viridochromogenes Strain Tu57, Producer of Avilamycin.</title>
        <authorList>
            <person name="Gruning B.A."/>
            <person name="Erxleben A."/>
            <person name="Hahnlein A."/>
            <person name="Gunther S."/>
        </authorList>
    </citation>
    <scope>NUCLEOTIDE SEQUENCE [LARGE SCALE GENOMIC DNA]</scope>
    <source>
        <strain evidence="1 2">Tue57</strain>
    </source>
</reference>
<evidence type="ECO:0000313" key="1">
    <source>
        <dbReference type="EMBL" id="ELS50896.1"/>
    </source>
</evidence>
<dbReference type="AlphaFoldDB" id="L8P010"/>
<protein>
    <submittedName>
        <fullName evidence="1">Putative Dehalogenase</fullName>
    </submittedName>
</protein>
<dbReference type="Proteomes" id="UP000011205">
    <property type="component" value="Unassembled WGS sequence"/>
</dbReference>
<comment type="caution">
    <text evidence="1">The sequence shown here is derived from an EMBL/GenBank/DDBJ whole genome shotgun (WGS) entry which is preliminary data.</text>
</comment>
<dbReference type="EMBL" id="AMLP01000259">
    <property type="protein sequence ID" value="ELS50896.1"/>
    <property type="molecule type" value="Genomic_DNA"/>
</dbReference>
<accession>L8P010</accession>
<gene>
    <name evidence="1" type="ORF">STVIR_8119</name>
</gene>
<dbReference type="RefSeq" id="WP_004003583.1">
    <property type="nucleotide sequence ID" value="NZ_AMLP01000259.1"/>
</dbReference>
<proteinExistence type="predicted"/>
<sequence>MPGDLRPSVLAVDANETVTDLAPLAARVADVGLPGRAAAVATMSDA</sequence>